<evidence type="ECO:0000313" key="14">
    <source>
        <dbReference type="EMBL" id="QCI31489.1"/>
    </source>
</evidence>
<keyword evidence="8" id="KW-0807">Transducer</keyword>
<name>A0A4D6YRS4_GRAJA</name>
<keyword evidence="12" id="KW-0732">Signal</keyword>
<dbReference type="Pfam" id="PF01094">
    <property type="entry name" value="ANF_receptor"/>
    <property type="match status" value="1"/>
</dbReference>
<feature type="transmembrane region" description="Helical" evidence="11">
    <location>
        <begin position="650"/>
        <end position="671"/>
    </location>
</feature>
<evidence type="ECO:0000256" key="10">
    <source>
        <dbReference type="SAM" id="MobiDB-lite"/>
    </source>
</evidence>
<evidence type="ECO:0000256" key="3">
    <source>
        <dbReference type="ARBA" id="ARBA00022989"/>
    </source>
</evidence>
<dbReference type="PRINTS" id="PR01177">
    <property type="entry name" value="GABAB1RECPTR"/>
</dbReference>
<evidence type="ECO:0000256" key="5">
    <source>
        <dbReference type="ARBA" id="ARBA00023136"/>
    </source>
</evidence>
<dbReference type="InterPro" id="IPR028082">
    <property type="entry name" value="Peripla_BP_I"/>
</dbReference>
<evidence type="ECO:0000256" key="8">
    <source>
        <dbReference type="ARBA" id="ARBA00023224"/>
    </source>
</evidence>
<dbReference type="EMBL" id="MK776964">
    <property type="protein sequence ID" value="QCI31489.1"/>
    <property type="molecule type" value="mRNA"/>
</dbReference>
<feature type="coiled-coil region" evidence="9">
    <location>
        <begin position="766"/>
        <end position="793"/>
    </location>
</feature>
<dbReference type="InterPro" id="IPR001828">
    <property type="entry name" value="ANF_lig-bd_rcpt"/>
</dbReference>
<sequence length="923" mass="103819">MARRWSAVVLATLPRMLLLVLVFLVSSGSSAMDIAVEDDERVLHIGGIFPINGTSGWQGGQACQPAAMLALADVNKNPDLLRGYRLNLVWNDSLCDPGLGAAVMYDLLYNAPKKLMLLGGCSIVSTTIGEAARMWNLIVVSFGSSSPALSDRKRFPTFFRTHPSATVHNPTRVELMKKFGWSRVAILQQTEEVFISTSEDLEQKCKDEGIEILTRQNFLSDPSEAVKNLKRQDARIVVGLFYVNQARRVLCEIYKNELYGKNHIWFFIGWYENGWHERNLESHNCTKEQMRKAAAGHLTTEAMMWNQDDVMTASGITAKQFKRRLDMDLINRGYDILGDEYPEGYQEAPLAYDAIWSMAVALNVTMEKLSEKNQSIHSFTYSNKEIADEIYNAMNATSFMGVSGRVAFGQDGSRIAWTKIEQLIDNTYEVIGYYDGQTKNLSWRGKEQWVGGKPPQDRTIIRSELKMVSMGLFISMCCISGLGILTSLILLCFTCCYKHRRMLRMSHPTCNNITLVGAMMCFISVWLLGLDGRYVRKDHFPYVCTARAWVLSVGFSLAYGSMFSKIWRVHRLTTKAKTESKAAVHVNPWKIYVIVSALVVVDIIVLSVWQGIDPMYRKLETFPFLKPADTDDDVRILPQLEHCDSNHNTIWLGVLYSFKGLLLIFGLFLSYETRSIKLDKINDSRLVGMSIYNVFVLCVITAPVTLLVSSQQNASFAFSSLAIIFCCFLSMALIFVPKIMDVVQNPNERVDSAEHSVPTREDEERYHKLMAENEDMQKAISEKEEKIKELRKKIADKRWCGDQLCSSDSSTRLRAGGCCRHMIRQDSTSSIIDPTLVDCIRANAYREAMEDGAAFIDVNWVASRITRSEDWVAGNWRRGYDFVADGQEKDGAGDSTSGAGGVPDGCGGGAREDESVNSVTRCH</sequence>
<dbReference type="GO" id="GO:0038039">
    <property type="term" value="C:G protein-coupled receptor heterodimeric complex"/>
    <property type="evidence" value="ECO:0007669"/>
    <property type="project" value="TreeGrafter"/>
</dbReference>
<proteinExistence type="evidence at transcript level"/>
<evidence type="ECO:0000256" key="9">
    <source>
        <dbReference type="SAM" id="Coils"/>
    </source>
</evidence>
<dbReference type="InterPro" id="IPR002455">
    <property type="entry name" value="GPCR3_GABA-B"/>
</dbReference>
<dbReference type="Gene3D" id="3.40.50.2300">
    <property type="match status" value="2"/>
</dbReference>
<dbReference type="PRINTS" id="PR01176">
    <property type="entry name" value="GABABRECEPTR"/>
</dbReference>
<keyword evidence="7" id="KW-0325">Glycoprotein</keyword>
<evidence type="ECO:0000256" key="1">
    <source>
        <dbReference type="ARBA" id="ARBA00004141"/>
    </source>
</evidence>
<feature type="transmembrane region" description="Helical" evidence="11">
    <location>
        <begin position="548"/>
        <end position="568"/>
    </location>
</feature>
<protein>
    <submittedName>
        <fullName evidence="14">Gamma-aminobutyric acid type B receptor subunit</fullName>
    </submittedName>
</protein>
<feature type="compositionally biased region" description="Gly residues" evidence="10">
    <location>
        <begin position="898"/>
        <end position="909"/>
    </location>
</feature>
<dbReference type="PANTHER" id="PTHR10519:SF77">
    <property type="entry name" value="GAMMA-AMINOBUTYRIC ACID TYPE B RECEPTOR SUBUNIT 1"/>
    <property type="match status" value="1"/>
</dbReference>
<dbReference type="CDD" id="cd06366">
    <property type="entry name" value="PBP1_GABAb_receptor"/>
    <property type="match status" value="1"/>
</dbReference>
<dbReference type="Pfam" id="PF00003">
    <property type="entry name" value="7tm_3"/>
    <property type="match status" value="1"/>
</dbReference>
<evidence type="ECO:0000256" key="4">
    <source>
        <dbReference type="ARBA" id="ARBA00023040"/>
    </source>
</evidence>
<dbReference type="InterPro" id="IPR002456">
    <property type="entry name" value="GPCR_3_GABA_rcpt_B1"/>
</dbReference>
<evidence type="ECO:0000259" key="13">
    <source>
        <dbReference type="PROSITE" id="PS50259"/>
    </source>
</evidence>
<keyword evidence="3 11" id="KW-1133">Transmembrane helix</keyword>
<evidence type="ECO:0000256" key="6">
    <source>
        <dbReference type="ARBA" id="ARBA00023170"/>
    </source>
</evidence>
<dbReference type="PROSITE" id="PS50259">
    <property type="entry name" value="G_PROTEIN_RECEP_F3_4"/>
    <property type="match status" value="1"/>
</dbReference>
<dbReference type="FunFam" id="3.40.50.2300:FF:000056">
    <property type="entry name" value="Gamma-aminobutyric acid type B receptor subunit 1"/>
    <property type="match status" value="1"/>
</dbReference>
<reference evidence="14" key="1">
    <citation type="journal article" date="2019" name="Sci. Total Environ.">
        <title>Whole transcriptome analysis of an estuarine amphipod exposed to highway road dust.</title>
        <authorList>
            <person name="Hiki K."/>
            <person name="Nakajima F."/>
            <person name="Tobino T."/>
            <person name="Watanabe H."/>
            <person name="Yamamoto H."/>
        </authorList>
    </citation>
    <scope>NUCLEOTIDE SEQUENCE</scope>
    <source>
        <tissue evidence="14">Whole body</tissue>
    </source>
</reference>
<feature type="domain" description="G-protein coupled receptors family 3 profile" evidence="13">
    <location>
        <begin position="543"/>
        <end position="758"/>
    </location>
</feature>
<dbReference type="SUPFAM" id="SSF53822">
    <property type="entry name" value="Periplasmic binding protein-like I"/>
    <property type="match status" value="1"/>
</dbReference>
<feature type="region of interest" description="Disordered" evidence="10">
    <location>
        <begin position="887"/>
        <end position="923"/>
    </location>
</feature>
<keyword evidence="6 14" id="KW-0675">Receptor</keyword>
<dbReference type="CDD" id="cd15291">
    <property type="entry name" value="7tmC_GABA-B-R1"/>
    <property type="match status" value="1"/>
</dbReference>
<keyword evidence="4" id="KW-0297">G-protein coupled receptor</keyword>
<feature type="transmembrane region" description="Helical" evidence="11">
    <location>
        <begin position="472"/>
        <end position="497"/>
    </location>
</feature>
<feature type="transmembrane region" description="Helical" evidence="11">
    <location>
        <begin position="509"/>
        <end position="528"/>
    </location>
</feature>
<feature type="transmembrane region" description="Helical" evidence="11">
    <location>
        <begin position="589"/>
        <end position="612"/>
    </location>
</feature>
<feature type="transmembrane region" description="Helical" evidence="11">
    <location>
        <begin position="691"/>
        <end position="710"/>
    </location>
</feature>
<dbReference type="AlphaFoldDB" id="A0A4D6YRS4"/>
<keyword evidence="9" id="KW-0175">Coiled coil</keyword>
<feature type="transmembrane region" description="Helical" evidence="11">
    <location>
        <begin position="716"/>
        <end position="736"/>
    </location>
</feature>
<dbReference type="PANTHER" id="PTHR10519">
    <property type="entry name" value="GABA-B RECEPTOR"/>
    <property type="match status" value="1"/>
</dbReference>
<dbReference type="GO" id="GO:0007214">
    <property type="term" value="P:gamma-aminobutyric acid signaling pathway"/>
    <property type="evidence" value="ECO:0007669"/>
    <property type="project" value="TreeGrafter"/>
</dbReference>
<evidence type="ECO:0000256" key="7">
    <source>
        <dbReference type="ARBA" id="ARBA00023180"/>
    </source>
</evidence>
<evidence type="ECO:0000256" key="2">
    <source>
        <dbReference type="ARBA" id="ARBA00022692"/>
    </source>
</evidence>
<accession>A0A4D6YRS4</accession>
<keyword evidence="2 11" id="KW-0812">Transmembrane</keyword>
<dbReference type="InterPro" id="IPR017978">
    <property type="entry name" value="GPCR_3_C"/>
</dbReference>
<comment type="subcellular location">
    <subcellularLocation>
        <location evidence="1">Membrane</location>
        <topology evidence="1">Multi-pass membrane protein</topology>
    </subcellularLocation>
</comment>
<evidence type="ECO:0000256" key="12">
    <source>
        <dbReference type="SAM" id="SignalP"/>
    </source>
</evidence>
<feature type="chain" id="PRO_5020032526" evidence="12">
    <location>
        <begin position="32"/>
        <end position="923"/>
    </location>
</feature>
<keyword evidence="5 11" id="KW-0472">Membrane</keyword>
<dbReference type="GO" id="GO:0004965">
    <property type="term" value="F:G protein-coupled GABA receptor activity"/>
    <property type="evidence" value="ECO:0007669"/>
    <property type="project" value="InterPro"/>
</dbReference>
<organism evidence="14">
    <name type="scientific">Grandidierella japonica</name>
    <name type="common">Amphipod</name>
    <dbReference type="NCBI Taxonomy" id="429032"/>
    <lineage>
        <taxon>Eukaryota</taxon>
        <taxon>Metazoa</taxon>
        <taxon>Ecdysozoa</taxon>
        <taxon>Arthropoda</taxon>
        <taxon>Crustacea</taxon>
        <taxon>Multicrustacea</taxon>
        <taxon>Malacostraca</taxon>
        <taxon>Eumalacostraca</taxon>
        <taxon>Peracarida</taxon>
        <taxon>Amphipoda</taxon>
        <taxon>Senticaudata</taxon>
        <taxon>Corophiida</taxon>
        <taxon>Corophiidira</taxon>
        <taxon>Corophioidea</taxon>
        <taxon>Corophiidae</taxon>
        <taxon>Grandidierella</taxon>
    </lineage>
</organism>
<feature type="signal peptide" evidence="12">
    <location>
        <begin position="1"/>
        <end position="31"/>
    </location>
</feature>
<evidence type="ECO:0000256" key="11">
    <source>
        <dbReference type="SAM" id="Phobius"/>
    </source>
</evidence>